<feature type="chain" id="PRO_5046806594" evidence="1">
    <location>
        <begin position="24"/>
        <end position="104"/>
    </location>
</feature>
<dbReference type="Proteomes" id="UP001652661">
    <property type="component" value="Chromosome X"/>
</dbReference>
<gene>
    <name evidence="3" type="primary">LOC138929182</name>
</gene>
<sequence length="104" mass="11850">MDRITSQILEYLLALVLINLVFEEMEMELEMQMRIMQPGESSARILAQIAVVDVTTEPAVTYCLTASRPAYSLVRFVTPKCSSMSTCVRPRLLEWLRPSPQNVK</sequence>
<proteinExistence type="predicted"/>
<accession>A0ABM4GP92</accession>
<evidence type="ECO:0000313" key="2">
    <source>
        <dbReference type="Proteomes" id="UP001652661"/>
    </source>
</evidence>
<reference evidence="3" key="1">
    <citation type="submission" date="2025-08" db="UniProtKB">
        <authorList>
            <consortium name="RefSeq"/>
        </authorList>
    </citation>
    <scope>IDENTIFICATION</scope>
    <source>
        <strain evidence="3">14028-0561.14</strain>
        <tissue evidence="3">Whole fly</tissue>
    </source>
</reference>
<name>A0ABM4GP92_DROKI</name>
<dbReference type="RefSeq" id="XP_070144536.1">
    <property type="nucleotide sequence ID" value="XM_070288435.1"/>
</dbReference>
<evidence type="ECO:0000313" key="3">
    <source>
        <dbReference type="RefSeq" id="XP_070144536.1"/>
    </source>
</evidence>
<protein>
    <submittedName>
        <fullName evidence="3">Uncharacterized protein isoform X1</fullName>
    </submittedName>
</protein>
<keyword evidence="2" id="KW-1185">Reference proteome</keyword>
<organism evidence="2 3">
    <name type="scientific">Drosophila kikkawai</name>
    <name type="common">Fruit fly</name>
    <dbReference type="NCBI Taxonomy" id="30033"/>
    <lineage>
        <taxon>Eukaryota</taxon>
        <taxon>Metazoa</taxon>
        <taxon>Ecdysozoa</taxon>
        <taxon>Arthropoda</taxon>
        <taxon>Hexapoda</taxon>
        <taxon>Insecta</taxon>
        <taxon>Pterygota</taxon>
        <taxon>Neoptera</taxon>
        <taxon>Endopterygota</taxon>
        <taxon>Diptera</taxon>
        <taxon>Brachycera</taxon>
        <taxon>Muscomorpha</taxon>
        <taxon>Ephydroidea</taxon>
        <taxon>Drosophilidae</taxon>
        <taxon>Drosophila</taxon>
        <taxon>Sophophora</taxon>
    </lineage>
</organism>
<dbReference type="GeneID" id="138929182"/>
<feature type="signal peptide" evidence="1">
    <location>
        <begin position="1"/>
        <end position="23"/>
    </location>
</feature>
<keyword evidence="1" id="KW-0732">Signal</keyword>
<evidence type="ECO:0000256" key="1">
    <source>
        <dbReference type="SAM" id="SignalP"/>
    </source>
</evidence>